<gene>
    <name evidence="1" type="ORF">KLDO_g979</name>
</gene>
<dbReference type="InterPro" id="IPR045886">
    <property type="entry name" value="ThiF/MoeB/HesA"/>
</dbReference>
<evidence type="ECO:0000313" key="2">
    <source>
        <dbReference type="Proteomes" id="UP000031516"/>
    </source>
</evidence>
<dbReference type="OrthoDB" id="1708823at2759"/>
<accession>A0A0A8L3G0</accession>
<name>A0A0A8L3G0_9SACH</name>
<comment type="caution">
    <text evidence="1">The sequence shown here is derived from an EMBL/GenBank/DDBJ whole genome shotgun (WGS) entry which is preliminary data.</text>
</comment>
<dbReference type="AlphaFoldDB" id="A0A0A8L3G0"/>
<sequence length="443" mass="49520">MALGIGDGPNERYDRQLMIWGNTGQEVLLRAHVCVVESEQTLLMQECIKSLVLMGVGEITVVSNSCGSSQAGLFGLDALQRMNPNVNFHLKEMSSLPPDAQPQHAFWQSFSIIICLCTAGPMLQHVLGLSASNVIHAYTFDDLGFIRLLGKEPHCVVNSHQHTTYDLRLNRMWDELAQYHRSFDLNHMSHEQVSSVPYSVLLFNVRQSLQLKGIPINRKTVKAELSQLHNSLLTGPLSDDVNFAEAERFAFLLCKPTGEFPPNLTKIITTFESEPVSTVNRWVYQFALSVRSFFELNGDIPVSKAIPDMESSTSLFIAQKAIYHRKADKDKSEILKILADKKFHLIPEHLMDIMLENLSCLDVILLGYKNSLPELHSGNPKYEELLSRQSNGNSSKLSSPSIISIIGAIISQECVKLLTHQYAPIENSMIYDGASNSTSTFIL</sequence>
<keyword evidence="2" id="KW-1185">Reference proteome</keyword>
<dbReference type="PANTHER" id="PTHR10953">
    <property type="entry name" value="UBIQUITIN-ACTIVATING ENZYME E1"/>
    <property type="match status" value="1"/>
</dbReference>
<dbReference type="InterPro" id="IPR035985">
    <property type="entry name" value="Ubiquitin-activating_enz"/>
</dbReference>
<proteinExistence type="predicted"/>
<dbReference type="PANTHER" id="PTHR10953:SF29">
    <property type="entry name" value="NEDD8-ACTIVATING ENZYME E1 REGULATORY SUBUNIT"/>
    <property type="match status" value="1"/>
</dbReference>
<dbReference type="SUPFAM" id="SSF69572">
    <property type="entry name" value="Activating enzymes of the ubiquitin-like proteins"/>
    <property type="match status" value="1"/>
</dbReference>
<reference evidence="1 2" key="1">
    <citation type="submission" date="2014-03" db="EMBL/GenBank/DDBJ databases">
        <title>The genome of Kluyveromyces dobzhanskii.</title>
        <authorList>
            <person name="Nystedt B."/>
            <person name="Astrom S."/>
        </authorList>
    </citation>
    <scope>NUCLEOTIDE SEQUENCE [LARGE SCALE GENOMIC DNA]</scope>
    <source>
        <strain evidence="1 2">CBS 2104</strain>
    </source>
</reference>
<evidence type="ECO:0000313" key="1">
    <source>
        <dbReference type="EMBL" id="CDO92663.1"/>
    </source>
</evidence>
<dbReference type="GO" id="GO:0045116">
    <property type="term" value="P:protein neddylation"/>
    <property type="evidence" value="ECO:0007669"/>
    <property type="project" value="TreeGrafter"/>
</dbReference>
<protein>
    <submittedName>
        <fullName evidence="1">WGS project CCBQ000000000 data, contig 00012</fullName>
    </submittedName>
</protein>
<dbReference type="Gene3D" id="3.40.50.720">
    <property type="entry name" value="NAD(P)-binding Rossmann-like Domain"/>
    <property type="match status" value="2"/>
</dbReference>
<dbReference type="GO" id="GO:0005737">
    <property type="term" value="C:cytoplasm"/>
    <property type="evidence" value="ECO:0007669"/>
    <property type="project" value="TreeGrafter"/>
</dbReference>
<dbReference type="EMBL" id="CCBQ010000016">
    <property type="protein sequence ID" value="CDO92663.1"/>
    <property type="molecule type" value="Genomic_DNA"/>
</dbReference>
<dbReference type="GO" id="GO:0019781">
    <property type="term" value="F:NEDD8 activating enzyme activity"/>
    <property type="evidence" value="ECO:0007669"/>
    <property type="project" value="TreeGrafter"/>
</dbReference>
<organism evidence="1 2">
    <name type="scientific">Kluyveromyces dobzhanskii CBS 2104</name>
    <dbReference type="NCBI Taxonomy" id="1427455"/>
    <lineage>
        <taxon>Eukaryota</taxon>
        <taxon>Fungi</taxon>
        <taxon>Dikarya</taxon>
        <taxon>Ascomycota</taxon>
        <taxon>Saccharomycotina</taxon>
        <taxon>Saccharomycetes</taxon>
        <taxon>Saccharomycetales</taxon>
        <taxon>Saccharomycetaceae</taxon>
        <taxon>Kluyveromyces</taxon>
    </lineage>
</organism>
<dbReference type="Proteomes" id="UP000031516">
    <property type="component" value="Unassembled WGS sequence"/>
</dbReference>